<organism evidence="2 3">
    <name type="scientific">Ancylostoma ceylanicum</name>
    <dbReference type="NCBI Taxonomy" id="53326"/>
    <lineage>
        <taxon>Eukaryota</taxon>
        <taxon>Metazoa</taxon>
        <taxon>Ecdysozoa</taxon>
        <taxon>Nematoda</taxon>
        <taxon>Chromadorea</taxon>
        <taxon>Rhabditida</taxon>
        <taxon>Rhabditina</taxon>
        <taxon>Rhabditomorpha</taxon>
        <taxon>Strongyloidea</taxon>
        <taxon>Ancylostomatidae</taxon>
        <taxon>Ancylostomatinae</taxon>
        <taxon>Ancylostoma</taxon>
    </lineage>
</organism>
<dbReference type="AlphaFoldDB" id="A0A016S320"/>
<protein>
    <submittedName>
        <fullName evidence="2">Uncharacterized protein</fullName>
    </submittedName>
</protein>
<comment type="caution">
    <text evidence="2">The sequence shown here is derived from an EMBL/GenBank/DDBJ whole genome shotgun (WGS) entry which is preliminary data.</text>
</comment>
<feature type="compositionally biased region" description="Polar residues" evidence="1">
    <location>
        <begin position="37"/>
        <end position="49"/>
    </location>
</feature>
<name>A0A016S320_9BILA</name>
<evidence type="ECO:0000313" key="3">
    <source>
        <dbReference type="Proteomes" id="UP000024635"/>
    </source>
</evidence>
<feature type="region of interest" description="Disordered" evidence="1">
    <location>
        <begin position="27"/>
        <end position="59"/>
    </location>
</feature>
<reference evidence="3" key="1">
    <citation type="journal article" date="2015" name="Nat. Genet.">
        <title>The genome and transcriptome of the zoonotic hookworm Ancylostoma ceylanicum identify infection-specific gene families.</title>
        <authorList>
            <person name="Schwarz E.M."/>
            <person name="Hu Y."/>
            <person name="Antoshechkin I."/>
            <person name="Miller M.M."/>
            <person name="Sternberg P.W."/>
            <person name="Aroian R.V."/>
        </authorList>
    </citation>
    <scope>NUCLEOTIDE SEQUENCE</scope>
    <source>
        <strain evidence="3">HY135</strain>
    </source>
</reference>
<evidence type="ECO:0000313" key="2">
    <source>
        <dbReference type="EMBL" id="EYB85023.1"/>
    </source>
</evidence>
<dbReference type="EMBL" id="JARK01001642">
    <property type="protein sequence ID" value="EYB85023.1"/>
    <property type="molecule type" value="Genomic_DNA"/>
</dbReference>
<dbReference type="Proteomes" id="UP000024635">
    <property type="component" value="Unassembled WGS sequence"/>
</dbReference>
<sequence>MTMRFSSVIGQFSSCPILKLVQLARREQSDMGKKIPPTSNFHQSQQVTLSKCDRRHSPNWSSALIPLFTRDSPASPSH</sequence>
<gene>
    <name evidence="2" type="primary">Acey_s0306.g2006</name>
    <name evidence="2" type="ORF">Y032_0306g2006</name>
</gene>
<keyword evidence="3" id="KW-1185">Reference proteome</keyword>
<accession>A0A016S320</accession>
<evidence type="ECO:0000256" key="1">
    <source>
        <dbReference type="SAM" id="MobiDB-lite"/>
    </source>
</evidence>
<proteinExistence type="predicted"/>